<organism evidence="1">
    <name type="scientific">Opuntia streptacantha</name>
    <name type="common">Prickly pear cactus</name>
    <name type="synonym">Opuntia cardona</name>
    <dbReference type="NCBI Taxonomy" id="393608"/>
    <lineage>
        <taxon>Eukaryota</taxon>
        <taxon>Viridiplantae</taxon>
        <taxon>Streptophyta</taxon>
        <taxon>Embryophyta</taxon>
        <taxon>Tracheophyta</taxon>
        <taxon>Spermatophyta</taxon>
        <taxon>Magnoliopsida</taxon>
        <taxon>eudicotyledons</taxon>
        <taxon>Gunneridae</taxon>
        <taxon>Pentapetalae</taxon>
        <taxon>Caryophyllales</taxon>
        <taxon>Cactineae</taxon>
        <taxon>Cactaceae</taxon>
        <taxon>Opuntioideae</taxon>
        <taxon>Opuntia</taxon>
    </lineage>
</organism>
<reference evidence="1" key="1">
    <citation type="journal article" date="2013" name="J. Plant Res.">
        <title>Effect of fungi and light on seed germination of three Opuntia species from semiarid lands of central Mexico.</title>
        <authorList>
            <person name="Delgado-Sanchez P."/>
            <person name="Jimenez-Bremont J.F."/>
            <person name="Guerrero-Gonzalez Mde L."/>
            <person name="Flores J."/>
        </authorList>
    </citation>
    <scope>NUCLEOTIDE SEQUENCE</scope>
    <source>
        <tissue evidence="1">Cladode</tissue>
    </source>
</reference>
<protein>
    <submittedName>
        <fullName evidence="1">Uncharacterized protein</fullName>
    </submittedName>
</protein>
<dbReference type="AlphaFoldDB" id="A0A7C9D0N9"/>
<dbReference type="EMBL" id="GISG01059361">
    <property type="protein sequence ID" value="MBA4626908.1"/>
    <property type="molecule type" value="Transcribed_RNA"/>
</dbReference>
<evidence type="ECO:0000313" key="1">
    <source>
        <dbReference type="EMBL" id="MBA4626908.1"/>
    </source>
</evidence>
<proteinExistence type="predicted"/>
<accession>A0A7C9D0N9</accession>
<reference evidence="1" key="2">
    <citation type="submission" date="2020-07" db="EMBL/GenBank/DDBJ databases">
        <authorList>
            <person name="Vera ALvarez R."/>
            <person name="Arias-Moreno D.M."/>
            <person name="Jimenez-Jacinto V."/>
            <person name="Jimenez-Bremont J.F."/>
            <person name="Swaminathan K."/>
            <person name="Moose S.P."/>
            <person name="Guerrero-Gonzalez M.L."/>
            <person name="Marino-Ramirez L."/>
            <person name="Landsman D."/>
            <person name="Rodriguez-Kessler M."/>
            <person name="Delgado-Sanchez P."/>
        </authorList>
    </citation>
    <scope>NUCLEOTIDE SEQUENCE</scope>
    <source>
        <tissue evidence="1">Cladode</tissue>
    </source>
</reference>
<name>A0A7C9D0N9_OPUST</name>
<sequence length="122" mass="14135">MASSSCQMFQSNNHLYGYIVFPSYFRKRKEYILYIMENLKNIDANQASYDEANYKPKSILFSSPSVSSCIRFGYFYPSSTCAKLKYYPTVPLQKSFPLLFLGGGVHRLKTTVNCIWCFLQTQ</sequence>